<dbReference type="InterPro" id="IPR002401">
    <property type="entry name" value="Cyt_P450_E_grp-I"/>
</dbReference>
<evidence type="ECO:0000256" key="7">
    <source>
        <dbReference type="ARBA" id="ARBA00023004"/>
    </source>
</evidence>
<sequence>MSLHCAIRAANLNRCRVESGGRFLWGHELDIWKAAVGSKYTEWFNKFGPVYRVKGALFHPDIVSASFQFKAPPARPIIGRLVGEGIIWAEGEQHKRFRRLMDSIFSAASTKRMTPDVLNVCSRLQTRLSQYLQDNGGDAVINMKPWTSAATLDIIGFVGFGYDFRLGESPEAKAIISAWAEQVKLGLGESAFFAEMVLRAFPRLLSIPLPALEAQGKIRRIIAELASRIMEDARAGGDVSQGYNFLDAMMKATGEGRMTTQETIDNNRSLAAYETTAGTLDFMLYELAKNPACQQKLRDELHAFGGEPTYDDFERPDRLCYLDAVVKEGLRMYPAAVHNARVTNEEDVMPLEKPVRLPSGEVISEIHVPAGQIVYTPHLSIQRMEGIWKDGDSFKPERWVEPGGLPPREQLPTGWSNLLTFNAGPRLCLGYRLGKCFILFSLISNFVFHDTAAKIDLRVVTVLQPIVAGEDEKGAQMPLRVTYAR</sequence>
<dbReference type="OMA" id="HAPMEAI"/>
<dbReference type="AlphaFoldDB" id="S7PV92"/>
<dbReference type="InterPro" id="IPR036396">
    <property type="entry name" value="Cyt_P450_sf"/>
</dbReference>
<evidence type="ECO:0000256" key="9">
    <source>
        <dbReference type="PIRSR" id="PIRSR602401-1"/>
    </source>
</evidence>
<evidence type="ECO:0000256" key="2">
    <source>
        <dbReference type="ARBA" id="ARBA00005179"/>
    </source>
</evidence>
<dbReference type="GO" id="GO:0016705">
    <property type="term" value="F:oxidoreductase activity, acting on paired donors, with incorporation or reduction of molecular oxygen"/>
    <property type="evidence" value="ECO:0007669"/>
    <property type="project" value="InterPro"/>
</dbReference>
<keyword evidence="6 10" id="KW-0560">Oxidoreductase</keyword>
<accession>S7PV92</accession>
<dbReference type="PRINTS" id="PR00385">
    <property type="entry name" value="P450"/>
</dbReference>
<evidence type="ECO:0000256" key="8">
    <source>
        <dbReference type="ARBA" id="ARBA00023033"/>
    </source>
</evidence>
<protein>
    <submittedName>
        <fullName evidence="11">Cytochrome P450</fullName>
    </submittedName>
</protein>
<comment type="cofactor">
    <cofactor evidence="1 9">
        <name>heme</name>
        <dbReference type="ChEBI" id="CHEBI:30413"/>
    </cofactor>
</comment>
<reference evidence="11 12" key="1">
    <citation type="journal article" date="2012" name="Science">
        <title>The Paleozoic origin of enzymatic lignin decomposition reconstructed from 31 fungal genomes.</title>
        <authorList>
            <person name="Floudas D."/>
            <person name="Binder M."/>
            <person name="Riley R."/>
            <person name="Barry K."/>
            <person name="Blanchette R.A."/>
            <person name="Henrissat B."/>
            <person name="Martinez A.T."/>
            <person name="Otillar R."/>
            <person name="Spatafora J.W."/>
            <person name="Yadav J.S."/>
            <person name="Aerts A."/>
            <person name="Benoit I."/>
            <person name="Boyd A."/>
            <person name="Carlson A."/>
            <person name="Copeland A."/>
            <person name="Coutinho P.M."/>
            <person name="de Vries R.P."/>
            <person name="Ferreira P."/>
            <person name="Findley K."/>
            <person name="Foster B."/>
            <person name="Gaskell J."/>
            <person name="Glotzer D."/>
            <person name="Gorecki P."/>
            <person name="Heitman J."/>
            <person name="Hesse C."/>
            <person name="Hori C."/>
            <person name="Igarashi K."/>
            <person name="Jurgens J.A."/>
            <person name="Kallen N."/>
            <person name="Kersten P."/>
            <person name="Kohler A."/>
            <person name="Kuees U."/>
            <person name="Kumar T.K.A."/>
            <person name="Kuo A."/>
            <person name="LaButti K."/>
            <person name="Larrondo L.F."/>
            <person name="Lindquist E."/>
            <person name="Ling A."/>
            <person name="Lombard V."/>
            <person name="Lucas S."/>
            <person name="Lundell T."/>
            <person name="Martin R."/>
            <person name="McLaughlin D.J."/>
            <person name="Morgenstern I."/>
            <person name="Morin E."/>
            <person name="Murat C."/>
            <person name="Nagy L.G."/>
            <person name="Nolan M."/>
            <person name="Ohm R.A."/>
            <person name="Patyshakuliyeva A."/>
            <person name="Rokas A."/>
            <person name="Ruiz-Duenas F.J."/>
            <person name="Sabat G."/>
            <person name="Salamov A."/>
            <person name="Samejima M."/>
            <person name="Schmutz J."/>
            <person name="Slot J.C."/>
            <person name="St John F."/>
            <person name="Stenlid J."/>
            <person name="Sun H."/>
            <person name="Sun S."/>
            <person name="Syed K."/>
            <person name="Tsang A."/>
            <person name="Wiebenga A."/>
            <person name="Young D."/>
            <person name="Pisabarro A."/>
            <person name="Eastwood D.C."/>
            <person name="Martin F."/>
            <person name="Cullen D."/>
            <person name="Grigoriev I.V."/>
            <person name="Hibbett D.S."/>
        </authorList>
    </citation>
    <scope>NUCLEOTIDE SEQUENCE [LARGE SCALE GENOMIC DNA]</scope>
    <source>
        <strain evidence="11 12">ATCC 11539</strain>
    </source>
</reference>
<dbReference type="Gene3D" id="1.10.630.10">
    <property type="entry name" value="Cytochrome P450"/>
    <property type="match status" value="1"/>
</dbReference>
<keyword evidence="5 9" id="KW-0479">Metal-binding</keyword>
<dbReference type="eggNOG" id="KOG0157">
    <property type="taxonomic scope" value="Eukaryota"/>
</dbReference>
<dbReference type="PANTHER" id="PTHR24305">
    <property type="entry name" value="CYTOCHROME P450"/>
    <property type="match status" value="1"/>
</dbReference>
<organism evidence="11 12">
    <name type="scientific">Gloeophyllum trabeum (strain ATCC 11539 / FP-39264 / Madison 617)</name>
    <name type="common">Brown rot fungus</name>
    <dbReference type="NCBI Taxonomy" id="670483"/>
    <lineage>
        <taxon>Eukaryota</taxon>
        <taxon>Fungi</taxon>
        <taxon>Dikarya</taxon>
        <taxon>Basidiomycota</taxon>
        <taxon>Agaricomycotina</taxon>
        <taxon>Agaricomycetes</taxon>
        <taxon>Gloeophyllales</taxon>
        <taxon>Gloeophyllaceae</taxon>
        <taxon>Gloeophyllum</taxon>
    </lineage>
</organism>
<dbReference type="EMBL" id="KB469310">
    <property type="protein sequence ID" value="EPQ51541.1"/>
    <property type="molecule type" value="Genomic_DNA"/>
</dbReference>
<keyword evidence="4 9" id="KW-0349">Heme</keyword>
<dbReference type="GO" id="GO:0004497">
    <property type="term" value="F:monooxygenase activity"/>
    <property type="evidence" value="ECO:0007669"/>
    <property type="project" value="UniProtKB-KW"/>
</dbReference>
<dbReference type="Pfam" id="PF00067">
    <property type="entry name" value="p450"/>
    <property type="match status" value="1"/>
</dbReference>
<dbReference type="HOGENOM" id="CLU_001570_5_11_1"/>
<gene>
    <name evidence="11" type="ORF">GLOTRDRAFT_48539</name>
</gene>
<keyword evidence="7 9" id="KW-0408">Iron</keyword>
<dbReference type="InterPro" id="IPR017972">
    <property type="entry name" value="Cyt_P450_CS"/>
</dbReference>
<evidence type="ECO:0000256" key="4">
    <source>
        <dbReference type="ARBA" id="ARBA00022617"/>
    </source>
</evidence>
<dbReference type="SUPFAM" id="SSF48264">
    <property type="entry name" value="Cytochrome P450"/>
    <property type="match status" value="1"/>
</dbReference>
<dbReference type="PANTHER" id="PTHR24305:SF166">
    <property type="entry name" value="CYTOCHROME P450 12A4, MITOCHONDRIAL-RELATED"/>
    <property type="match status" value="1"/>
</dbReference>
<dbReference type="Proteomes" id="UP000030669">
    <property type="component" value="Unassembled WGS sequence"/>
</dbReference>
<comment type="similarity">
    <text evidence="3 10">Belongs to the cytochrome P450 family.</text>
</comment>
<dbReference type="PRINTS" id="PR00463">
    <property type="entry name" value="EP450I"/>
</dbReference>
<dbReference type="OrthoDB" id="1470350at2759"/>
<evidence type="ECO:0000256" key="1">
    <source>
        <dbReference type="ARBA" id="ARBA00001971"/>
    </source>
</evidence>
<keyword evidence="12" id="KW-1185">Reference proteome</keyword>
<comment type="pathway">
    <text evidence="2">Secondary metabolite biosynthesis.</text>
</comment>
<dbReference type="GO" id="GO:0005506">
    <property type="term" value="F:iron ion binding"/>
    <property type="evidence" value="ECO:0007669"/>
    <property type="project" value="InterPro"/>
</dbReference>
<name>S7PV92_GLOTA</name>
<dbReference type="RefSeq" id="XP_007869868.1">
    <property type="nucleotide sequence ID" value="XM_007871677.1"/>
</dbReference>
<keyword evidence="8 10" id="KW-0503">Monooxygenase</keyword>
<evidence type="ECO:0000256" key="6">
    <source>
        <dbReference type="ARBA" id="ARBA00023002"/>
    </source>
</evidence>
<feature type="binding site" description="axial binding residue" evidence="9">
    <location>
        <position position="428"/>
    </location>
    <ligand>
        <name>heme</name>
        <dbReference type="ChEBI" id="CHEBI:30413"/>
    </ligand>
    <ligandPart>
        <name>Fe</name>
        <dbReference type="ChEBI" id="CHEBI:18248"/>
    </ligandPart>
</feature>
<dbReference type="InterPro" id="IPR050121">
    <property type="entry name" value="Cytochrome_P450_monoxygenase"/>
</dbReference>
<dbReference type="PROSITE" id="PS00086">
    <property type="entry name" value="CYTOCHROME_P450"/>
    <property type="match status" value="1"/>
</dbReference>
<evidence type="ECO:0000256" key="5">
    <source>
        <dbReference type="ARBA" id="ARBA00022723"/>
    </source>
</evidence>
<dbReference type="GeneID" id="19306578"/>
<dbReference type="InterPro" id="IPR001128">
    <property type="entry name" value="Cyt_P450"/>
</dbReference>
<dbReference type="KEGG" id="gtr:GLOTRDRAFT_48539"/>
<proteinExistence type="inferred from homology"/>
<evidence type="ECO:0000313" key="11">
    <source>
        <dbReference type="EMBL" id="EPQ51541.1"/>
    </source>
</evidence>
<dbReference type="STRING" id="670483.S7PV92"/>
<evidence type="ECO:0000256" key="10">
    <source>
        <dbReference type="RuleBase" id="RU000461"/>
    </source>
</evidence>
<evidence type="ECO:0000313" key="12">
    <source>
        <dbReference type="Proteomes" id="UP000030669"/>
    </source>
</evidence>
<evidence type="ECO:0000256" key="3">
    <source>
        <dbReference type="ARBA" id="ARBA00010617"/>
    </source>
</evidence>
<dbReference type="GO" id="GO:0020037">
    <property type="term" value="F:heme binding"/>
    <property type="evidence" value="ECO:0007669"/>
    <property type="project" value="InterPro"/>
</dbReference>